<keyword evidence="5 6" id="KW-0472">Membrane</keyword>
<dbReference type="InterPro" id="IPR002549">
    <property type="entry name" value="AI-2E-like"/>
</dbReference>
<reference evidence="8 9" key="1">
    <citation type="submission" date="2018-06" db="EMBL/GenBank/DDBJ databases">
        <authorList>
            <consortium name="Pathogen Informatics"/>
            <person name="Doyle S."/>
        </authorList>
    </citation>
    <scope>NUCLEOTIDE SEQUENCE [LARGE SCALE GENOMIC DNA]</scope>
    <source>
        <strain evidence="8 9">NCTC10308</strain>
    </source>
</reference>
<dbReference type="GO" id="GO:0016020">
    <property type="term" value="C:membrane"/>
    <property type="evidence" value="ECO:0007669"/>
    <property type="project" value="UniProtKB-SubCell"/>
</dbReference>
<evidence type="ECO:0000256" key="1">
    <source>
        <dbReference type="ARBA" id="ARBA00004141"/>
    </source>
</evidence>
<feature type="transmembrane region" description="Helical" evidence="6">
    <location>
        <begin position="5"/>
        <end position="23"/>
    </location>
</feature>
<keyword evidence="4 6" id="KW-1133">Transmembrane helix</keyword>
<name>A0A380TU44_ACIJO</name>
<dbReference type="PANTHER" id="PTHR21716:SF64">
    <property type="entry name" value="AI-2 TRANSPORT PROTEIN TQSA"/>
    <property type="match status" value="1"/>
</dbReference>
<dbReference type="RefSeq" id="WP_004693899.1">
    <property type="nucleotide sequence ID" value="NZ_BBTB01000011.1"/>
</dbReference>
<proteinExistence type="inferred from homology"/>
<evidence type="ECO:0000313" key="9">
    <source>
        <dbReference type="Proteomes" id="UP000254227"/>
    </source>
</evidence>
<feature type="transmembrane region" description="Helical" evidence="6">
    <location>
        <begin position="237"/>
        <end position="264"/>
    </location>
</feature>
<dbReference type="Proteomes" id="UP000254227">
    <property type="component" value="Unassembled WGS sequence"/>
</dbReference>
<reference evidence="7 10" key="2">
    <citation type="submission" date="2020-12" db="EMBL/GenBank/DDBJ databases">
        <title>FDA dAtabase for Regulatory Grade micrObial Sequences (FDA-ARGOS): Supporting development and validation of Infectious Disease Dx tests.</title>
        <authorList>
            <person name="Sproer C."/>
            <person name="Gronow S."/>
            <person name="Severitt S."/>
            <person name="Schroder I."/>
            <person name="Tallon L."/>
            <person name="Sadzewicz L."/>
            <person name="Zhao X."/>
            <person name="Boylan J."/>
            <person name="Ott S."/>
            <person name="Bowen H."/>
            <person name="Vavikolanu K."/>
            <person name="Mehta A."/>
            <person name="Aluvathingal J."/>
            <person name="Nadendla S."/>
            <person name="Lowell S."/>
            <person name="Myers T."/>
            <person name="Yan Y."/>
            <person name="Sichtig H."/>
        </authorList>
    </citation>
    <scope>NUCLEOTIDE SEQUENCE [LARGE SCALE GENOMIC DNA]</scope>
    <source>
        <strain evidence="7 10">FDAARGOS_910</strain>
    </source>
</reference>
<feature type="transmembrane region" description="Helical" evidence="6">
    <location>
        <begin position="29"/>
        <end position="46"/>
    </location>
</feature>
<dbReference type="Pfam" id="PF01594">
    <property type="entry name" value="AI-2E_transport"/>
    <property type="match status" value="1"/>
</dbReference>
<dbReference type="NCBIfam" id="NF045801">
    <property type="entry name" value="efflux_ABUW_0982"/>
    <property type="match status" value="1"/>
</dbReference>
<accession>A0A380TU44</accession>
<evidence type="ECO:0000256" key="6">
    <source>
        <dbReference type="SAM" id="Phobius"/>
    </source>
</evidence>
<evidence type="ECO:0000313" key="7">
    <source>
        <dbReference type="EMBL" id="QPS02728.1"/>
    </source>
</evidence>
<dbReference type="PANTHER" id="PTHR21716">
    <property type="entry name" value="TRANSMEMBRANE PROTEIN"/>
    <property type="match status" value="1"/>
</dbReference>
<feature type="transmembrane region" description="Helical" evidence="6">
    <location>
        <begin position="276"/>
        <end position="298"/>
    </location>
</feature>
<evidence type="ECO:0000313" key="10">
    <source>
        <dbReference type="Proteomes" id="UP000595107"/>
    </source>
</evidence>
<feature type="transmembrane region" description="Helical" evidence="6">
    <location>
        <begin position="58"/>
        <end position="79"/>
    </location>
</feature>
<feature type="transmembrane region" description="Helical" evidence="6">
    <location>
        <begin position="310"/>
        <end position="340"/>
    </location>
</feature>
<feature type="transmembrane region" description="Helical" evidence="6">
    <location>
        <begin position="155"/>
        <end position="174"/>
    </location>
</feature>
<dbReference type="EMBL" id="CP065666">
    <property type="protein sequence ID" value="QPS02728.1"/>
    <property type="molecule type" value="Genomic_DNA"/>
</dbReference>
<organism evidence="8 9">
    <name type="scientific">Acinetobacter johnsonii</name>
    <dbReference type="NCBI Taxonomy" id="40214"/>
    <lineage>
        <taxon>Bacteria</taxon>
        <taxon>Pseudomonadati</taxon>
        <taxon>Pseudomonadota</taxon>
        <taxon>Gammaproteobacteria</taxon>
        <taxon>Moraxellales</taxon>
        <taxon>Moraxellaceae</taxon>
        <taxon>Acinetobacter</taxon>
    </lineage>
</organism>
<evidence type="ECO:0000256" key="3">
    <source>
        <dbReference type="ARBA" id="ARBA00022692"/>
    </source>
</evidence>
<dbReference type="EMBL" id="UFRV01000006">
    <property type="protein sequence ID" value="SUT91807.1"/>
    <property type="molecule type" value="Genomic_DNA"/>
</dbReference>
<evidence type="ECO:0000313" key="8">
    <source>
        <dbReference type="EMBL" id="SUT91807.1"/>
    </source>
</evidence>
<protein>
    <submittedName>
        <fullName evidence="7">AI-2E family transporter</fullName>
    </submittedName>
    <submittedName>
        <fullName evidence="8">PerM family permease</fullName>
    </submittedName>
</protein>
<keyword evidence="3 6" id="KW-0812">Transmembrane</keyword>
<sequence>MQDRTLKRIFILAGIALILWVLYLLKPVVLPFIGAFLVAYLFSPLVDKLHKIGLPRWLSISAVFIGIGVVITLAFWYLVPLVWEQLMYAKNSIPSGIHWANYKFLPWLSDSFNLVPMELDVDQISAAIMEYVQTNYSADSIQAMIAKLAQSGLNFIQIGGTVVLIPIIAFYFLLDWDRMLDSFRRLIPRRYEEQTLVIVKECHSVLGAFVKGQFLVMVLLGVVYAMGLQLIGLEVGLIIGMVAGLCSIIPYLGFAVGIIAAVIASLFQFGIDWMQLLLVGVVFMIGQAVEGYILQPFLLGDKIGLSPVAVVFAVLAGAQLGGILGMLIALPVAAVIVVLLRHAREFYENSPMYSTSTYVLQDSSAGSITIETDEVDVDIELKNQTVKAQQASENSSKIDQIDHKEL</sequence>
<dbReference type="GO" id="GO:0055085">
    <property type="term" value="P:transmembrane transport"/>
    <property type="evidence" value="ECO:0007669"/>
    <property type="project" value="TreeGrafter"/>
</dbReference>
<comment type="similarity">
    <text evidence="2">Belongs to the autoinducer-2 exporter (AI-2E) (TC 2.A.86) family.</text>
</comment>
<feature type="transmembrane region" description="Helical" evidence="6">
    <location>
        <begin position="214"/>
        <end position="231"/>
    </location>
</feature>
<dbReference type="Proteomes" id="UP000595107">
    <property type="component" value="Chromosome"/>
</dbReference>
<evidence type="ECO:0000256" key="4">
    <source>
        <dbReference type="ARBA" id="ARBA00022989"/>
    </source>
</evidence>
<evidence type="ECO:0000256" key="2">
    <source>
        <dbReference type="ARBA" id="ARBA00009773"/>
    </source>
</evidence>
<dbReference type="AlphaFoldDB" id="A0A380TU44"/>
<evidence type="ECO:0000256" key="5">
    <source>
        <dbReference type="ARBA" id="ARBA00023136"/>
    </source>
</evidence>
<comment type="subcellular location">
    <subcellularLocation>
        <location evidence="1">Membrane</location>
        <topology evidence="1">Multi-pass membrane protein</topology>
    </subcellularLocation>
</comment>
<gene>
    <name evidence="8" type="primary">yhhT</name>
    <name evidence="7" type="ORF">I6G67_10750</name>
    <name evidence="8" type="ORF">NCTC10308_00573</name>
</gene>